<sequence length="458" mass="48841">MPTIIETIAAWCAAPPPTSDTTRRLAHHAIADTIACLYAGRDDTSTSAVRRAFGVHAVGEAPLVTGGRQSASVSALINGTAAHALDYDDNFRPGMSHASAVIVPALLSIADRVGATGRAFVDAYLVALQAQDFVGSGVAGSHYTAGWHGTSTVGSIGTAAGVAKLLGMDAQGIAFALSLGVSMASGTKGQFGAPAKPFHAGMAARNAVEAAFLAEQGLRGRLDILECEQGFLEMFGGERPKGYDSRAIMSTREHTIETVGVMPKLHPCCGSTHMIVDAALDLMRNAQIDPENILSAQCHVGIANYRNLAYSEPRDEMQARFSMQYCLALAFRKKTLSLSDFTRSAVDKFSQDPLLSTISMTHYSAAEEEQAKTYLPHKLKITLSDGSVLEAERAVARGGLADPFSESERLTKIRDCFDGVKNAEAIMLSLTDLDMQMDLRFLDPLFHGVEVQDVRKSG</sequence>
<dbReference type="AlphaFoldDB" id="A0A081CS66"/>
<dbReference type="Pfam" id="PF03972">
    <property type="entry name" value="MmgE_PrpD_N"/>
    <property type="match status" value="1"/>
</dbReference>
<dbReference type="InterPro" id="IPR045337">
    <property type="entry name" value="MmgE_PrpD_C"/>
</dbReference>
<dbReference type="GO" id="GO:0016829">
    <property type="term" value="F:lyase activity"/>
    <property type="evidence" value="ECO:0007669"/>
    <property type="project" value="InterPro"/>
</dbReference>
<dbReference type="Gene3D" id="3.30.1330.120">
    <property type="entry name" value="2-methylcitrate dehydratase PrpD"/>
    <property type="match status" value="1"/>
</dbReference>
<evidence type="ECO:0000259" key="3">
    <source>
        <dbReference type="Pfam" id="PF19305"/>
    </source>
</evidence>
<name>A0A081CS66_9HYPH</name>
<reference evidence="4 5" key="1">
    <citation type="submission" date="2014-08" db="EMBL/GenBank/DDBJ databases">
        <title>Whole genome shotgun sequence of Rhizobium rubi NBRC 13261.</title>
        <authorList>
            <person name="Katano-Makiyama Y."/>
            <person name="Hosoyama A."/>
            <person name="Hashimoto M."/>
            <person name="Hosoyama Y."/>
            <person name="Noguchi M."/>
            <person name="Tsuchikane K."/>
            <person name="Uohara A."/>
            <person name="Ohji S."/>
            <person name="Ichikawa N."/>
            <person name="Kimura A."/>
            <person name="Yamazoe A."/>
            <person name="Fujita N."/>
        </authorList>
    </citation>
    <scope>NUCLEOTIDE SEQUENCE [LARGE SCALE GENOMIC DNA]</scope>
    <source>
        <strain evidence="4 5">NBRC 13261</strain>
    </source>
</reference>
<evidence type="ECO:0008006" key="6">
    <source>
        <dbReference type="Google" id="ProtNLM"/>
    </source>
</evidence>
<comment type="caution">
    <text evidence="4">The sequence shown here is derived from an EMBL/GenBank/DDBJ whole genome shotgun (WGS) entry which is preliminary data.</text>
</comment>
<dbReference type="eggNOG" id="COG2079">
    <property type="taxonomic scope" value="Bacteria"/>
</dbReference>
<dbReference type="Gene3D" id="1.10.4100.10">
    <property type="entry name" value="2-methylcitrate dehydratase PrpD"/>
    <property type="match status" value="1"/>
</dbReference>
<evidence type="ECO:0000259" key="2">
    <source>
        <dbReference type="Pfam" id="PF03972"/>
    </source>
</evidence>
<dbReference type="RefSeq" id="WP_045229118.1">
    <property type="nucleotide sequence ID" value="NZ_BBJU01000007.1"/>
</dbReference>
<dbReference type="Pfam" id="PF19305">
    <property type="entry name" value="MmgE_PrpD_C"/>
    <property type="match status" value="1"/>
</dbReference>
<evidence type="ECO:0000256" key="1">
    <source>
        <dbReference type="ARBA" id="ARBA00006174"/>
    </source>
</evidence>
<gene>
    <name evidence="4" type="ORF">RRU01S_07_00370</name>
</gene>
<comment type="similarity">
    <text evidence="1">Belongs to the PrpD family.</text>
</comment>
<dbReference type="InterPro" id="IPR005656">
    <property type="entry name" value="MmgE_PrpD"/>
</dbReference>
<dbReference type="OrthoDB" id="9795089at2"/>
<feature type="domain" description="MmgE/PrpD N-terminal" evidence="2">
    <location>
        <begin position="7"/>
        <end position="240"/>
    </location>
</feature>
<dbReference type="Proteomes" id="UP000028701">
    <property type="component" value="Unassembled WGS sequence"/>
</dbReference>
<dbReference type="PANTHER" id="PTHR16943:SF8">
    <property type="entry name" value="2-METHYLCITRATE DEHYDRATASE"/>
    <property type="match status" value="1"/>
</dbReference>
<proteinExistence type="inferred from homology"/>
<dbReference type="InterPro" id="IPR036148">
    <property type="entry name" value="MmgE/PrpD_sf"/>
</dbReference>
<accession>A0A081CS66</accession>
<dbReference type="InterPro" id="IPR042183">
    <property type="entry name" value="MmgE/PrpD_sf_1"/>
</dbReference>
<dbReference type="SUPFAM" id="SSF103378">
    <property type="entry name" value="2-methylcitrate dehydratase PrpD"/>
    <property type="match status" value="1"/>
</dbReference>
<dbReference type="PANTHER" id="PTHR16943">
    <property type="entry name" value="2-METHYLCITRATE DEHYDRATASE-RELATED"/>
    <property type="match status" value="1"/>
</dbReference>
<feature type="domain" description="MmgE/PrpD C-terminal" evidence="3">
    <location>
        <begin position="266"/>
        <end position="422"/>
    </location>
</feature>
<dbReference type="EMBL" id="BBJU01000007">
    <property type="protein sequence ID" value="GAK69512.1"/>
    <property type="molecule type" value="Genomic_DNA"/>
</dbReference>
<evidence type="ECO:0000313" key="4">
    <source>
        <dbReference type="EMBL" id="GAK69512.1"/>
    </source>
</evidence>
<evidence type="ECO:0000313" key="5">
    <source>
        <dbReference type="Proteomes" id="UP000028701"/>
    </source>
</evidence>
<organism evidence="4 5">
    <name type="scientific">Agrobacterium rubi TR3 = NBRC 13261</name>
    <dbReference type="NCBI Taxonomy" id="1368415"/>
    <lineage>
        <taxon>Bacteria</taxon>
        <taxon>Pseudomonadati</taxon>
        <taxon>Pseudomonadota</taxon>
        <taxon>Alphaproteobacteria</taxon>
        <taxon>Hyphomicrobiales</taxon>
        <taxon>Rhizobiaceae</taxon>
        <taxon>Rhizobium/Agrobacterium group</taxon>
        <taxon>Agrobacterium</taxon>
    </lineage>
</organism>
<dbReference type="InterPro" id="IPR045336">
    <property type="entry name" value="MmgE_PrpD_N"/>
</dbReference>
<protein>
    <recommendedName>
        <fullName evidence="6">MmgE/PrpD family protein</fullName>
    </recommendedName>
</protein>
<dbReference type="InterPro" id="IPR042188">
    <property type="entry name" value="MmgE/PrpD_sf_2"/>
</dbReference>